<evidence type="ECO:0000313" key="2">
    <source>
        <dbReference type="EMBL" id="QSB14961.1"/>
    </source>
</evidence>
<dbReference type="PANTHER" id="PTHR43031">
    <property type="entry name" value="FAD-DEPENDENT OXIDOREDUCTASE"/>
    <property type="match status" value="1"/>
</dbReference>
<dbReference type="InterPro" id="IPR001763">
    <property type="entry name" value="Rhodanese-like_dom"/>
</dbReference>
<keyword evidence="3" id="KW-1185">Reference proteome</keyword>
<sequence length="107" mass="11375">MIPTVTVPEVAEGTHLLDVREPEEWAGGHAPDAQHVPMGELPTRLAEVPTDQDVVVVCRSGVRSAHVVHFLIDHGWRNVANLEGGMQQWAAAGRPMVSDGGGPASVL</sequence>
<dbReference type="PANTHER" id="PTHR43031:SF17">
    <property type="entry name" value="SULFURTRANSFERASE YTWF-RELATED"/>
    <property type="match status" value="1"/>
</dbReference>
<dbReference type="SUPFAM" id="SSF52821">
    <property type="entry name" value="Rhodanese/Cell cycle control phosphatase"/>
    <property type="match status" value="1"/>
</dbReference>
<gene>
    <name evidence="2" type="ORF">JQS43_00775</name>
</gene>
<organism evidence="2 3">
    <name type="scientific">Natronosporangium hydrolyticum</name>
    <dbReference type="NCBI Taxonomy" id="2811111"/>
    <lineage>
        <taxon>Bacteria</taxon>
        <taxon>Bacillati</taxon>
        <taxon>Actinomycetota</taxon>
        <taxon>Actinomycetes</taxon>
        <taxon>Micromonosporales</taxon>
        <taxon>Micromonosporaceae</taxon>
        <taxon>Natronosporangium</taxon>
    </lineage>
</organism>
<dbReference type="Gene3D" id="3.40.250.10">
    <property type="entry name" value="Rhodanese-like domain"/>
    <property type="match status" value="1"/>
</dbReference>
<dbReference type="PROSITE" id="PS50206">
    <property type="entry name" value="RHODANESE_3"/>
    <property type="match status" value="1"/>
</dbReference>
<name>A0A895YBY9_9ACTN</name>
<feature type="domain" description="Rhodanese" evidence="1">
    <location>
        <begin position="10"/>
        <end position="98"/>
    </location>
</feature>
<dbReference type="RefSeq" id="WP_239677126.1">
    <property type="nucleotide sequence ID" value="NZ_CP070499.1"/>
</dbReference>
<dbReference type="AlphaFoldDB" id="A0A895YBY9"/>
<dbReference type="Pfam" id="PF00581">
    <property type="entry name" value="Rhodanese"/>
    <property type="match status" value="1"/>
</dbReference>
<dbReference type="KEGG" id="nhy:JQS43_00775"/>
<dbReference type="Proteomes" id="UP000662857">
    <property type="component" value="Chromosome"/>
</dbReference>
<reference evidence="2" key="1">
    <citation type="submission" date="2021-02" db="EMBL/GenBank/DDBJ databases">
        <title>Natrosporangium hydrolyticum gen. nov., sp. nov, a haloalkaliphilic actinobacterium from a soda solonchak soil.</title>
        <authorList>
            <person name="Sorokin D.Y."/>
            <person name="Khijniak T.V."/>
            <person name="Zakharycheva A.P."/>
            <person name="Boueva O.V."/>
            <person name="Ariskina E.V."/>
            <person name="Hahnke R.L."/>
            <person name="Bunk B."/>
            <person name="Sproer C."/>
            <person name="Schumann P."/>
            <person name="Evtushenko L.I."/>
            <person name="Kublanov I.V."/>
        </authorList>
    </citation>
    <scope>NUCLEOTIDE SEQUENCE</scope>
    <source>
        <strain evidence="2">DSM 106523</strain>
    </source>
</reference>
<dbReference type="InterPro" id="IPR050229">
    <property type="entry name" value="GlpE_sulfurtransferase"/>
</dbReference>
<dbReference type="SMART" id="SM00450">
    <property type="entry name" value="RHOD"/>
    <property type="match status" value="1"/>
</dbReference>
<proteinExistence type="predicted"/>
<protein>
    <submittedName>
        <fullName evidence="2">Rhodanese-like domain-containing protein</fullName>
    </submittedName>
</protein>
<accession>A0A895YBY9</accession>
<dbReference type="CDD" id="cd00158">
    <property type="entry name" value="RHOD"/>
    <property type="match status" value="1"/>
</dbReference>
<evidence type="ECO:0000313" key="3">
    <source>
        <dbReference type="Proteomes" id="UP000662857"/>
    </source>
</evidence>
<dbReference type="EMBL" id="CP070499">
    <property type="protein sequence ID" value="QSB14961.1"/>
    <property type="molecule type" value="Genomic_DNA"/>
</dbReference>
<evidence type="ECO:0000259" key="1">
    <source>
        <dbReference type="PROSITE" id="PS50206"/>
    </source>
</evidence>
<dbReference type="InterPro" id="IPR036873">
    <property type="entry name" value="Rhodanese-like_dom_sf"/>
</dbReference>